<organism evidence="1 2">
    <name type="scientific">Paenibacillus farraposensis</name>
    <dbReference type="NCBI Taxonomy" id="2807095"/>
    <lineage>
        <taxon>Bacteria</taxon>
        <taxon>Bacillati</taxon>
        <taxon>Bacillota</taxon>
        <taxon>Bacilli</taxon>
        <taxon>Bacillales</taxon>
        <taxon>Paenibacillaceae</taxon>
        <taxon>Paenibacillus</taxon>
    </lineage>
</organism>
<dbReference type="EMBL" id="JBHTNZ010000002">
    <property type="protein sequence ID" value="MFD1460341.1"/>
    <property type="molecule type" value="Genomic_DNA"/>
</dbReference>
<protein>
    <submittedName>
        <fullName evidence="1">DUF6061 family protein</fullName>
    </submittedName>
</protein>
<evidence type="ECO:0000313" key="2">
    <source>
        <dbReference type="Proteomes" id="UP001597340"/>
    </source>
</evidence>
<name>A0ABW4DAI4_9BACL</name>
<dbReference type="RefSeq" id="WP_229526318.1">
    <property type="nucleotide sequence ID" value="NZ_JAFFQR010000112.1"/>
</dbReference>
<reference evidence="2" key="1">
    <citation type="journal article" date="2019" name="Int. J. Syst. Evol. Microbiol.">
        <title>The Global Catalogue of Microorganisms (GCM) 10K type strain sequencing project: providing services to taxonomists for standard genome sequencing and annotation.</title>
        <authorList>
            <consortium name="The Broad Institute Genomics Platform"/>
            <consortium name="The Broad Institute Genome Sequencing Center for Infectious Disease"/>
            <person name="Wu L."/>
            <person name="Ma J."/>
        </authorList>
    </citation>
    <scope>NUCLEOTIDE SEQUENCE [LARGE SCALE GENOMIC DNA]</scope>
    <source>
        <strain evidence="2">CCM 9147</strain>
    </source>
</reference>
<proteinExistence type="predicted"/>
<keyword evidence="2" id="KW-1185">Reference proteome</keyword>
<accession>A0ABW4DAI4</accession>
<dbReference type="Pfam" id="PF19537">
    <property type="entry name" value="DUF6061"/>
    <property type="match status" value="1"/>
</dbReference>
<sequence>MQIRACHYDDNTDILTVIGAEGIIYHYPCYEIENSIEMLPEARSYLRWMKEKEPYTFAELVIQGDLKQFAKGYSREYLKQQNDLEDQLTIHFQDKTYAQAIAREMMMYRD</sequence>
<dbReference type="InterPro" id="IPR045705">
    <property type="entry name" value="DUF6061"/>
</dbReference>
<dbReference type="Proteomes" id="UP001597340">
    <property type="component" value="Unassembled WGS sequence"/>
</dbReference>
<comment type="caution">
    <text evidence="1">The sequence shown here is derived from an EMBL/GenBank/DDBJ whole genome shotgun (WGS) entry which is preliminary data.</text>
</comment>
<gene>
    <name evidence="1" type="ORF">ACFQ5D_02520</name>
</gene>
<evidence type="ECO:0000313" key="1">
    <source>
        <dbReference type="EMBL" id="MFD1460341.1"/>
    </source>
</evidence>